<proteinExistence type="evidence at transcript level"/>
<dbReference type="GO" id="GO:0004497">
    <property type="term" value="F:monooxygenase activity"/>
    <property type="evidence" value="ECO:0007669"/>
    <property type="project" value="UniProtKB-KW"/>
</dbReference>
<keyword evidence="10 13" id="KW-0408">Iron</keyword>
<dbReference type="EMBL" id="JN984153">
    <property type="protein sequence ID" value="AFR43484.1"/>
    <property type="molecule type" value="mRNA"/>
</dbReference>
<evidence type="ECO:0000256" key="11">
    <source>
        <dbReference type="ARBA" id="ARBA00023033"/>
    </source>
</evidence>
<dbReference type="GO" id="GO:0016705">
    <property type="term" value="F:oxidoreductase activity, acting on paired donors, with incorporation or reduction of molecular oxygen"/>
    <property type="evidence" value="ECO:0007669"/>
    <property type="project" value="InterPro"/>
</dbReference>
<dbReference type="InterPro" id="IPR001128">
    <property type="entry name" value="Cyt_P450"/>
</dbReference>
<comment type="subcellular location">
    <subcellularLocation>
        <location evidence="3">Endoplasmic reticulum membrane</location>
        <topology evidence="3">Peripheral membrane protein</topology>
    </subcellularLocation>
    <subcellularLocation>
        <location evidence="2">Microsome membrane</location>
        <topology evidence="2">Peripheral membrane protein</topology>
    </subcellularLocation>
</comment>
<evidence type="ECO:0000256" key="14">
    <source>
        <dbReference type="RuleBase" id="RU000461"/>
    </source>
</evidence>
<accession>A0A288CXN3</accession>
<dbReference type="PRINTS" id="PR00463">
    <property type="entry name" value="EP450I"/>
</dbReference>
<dbReference type="GO" id="GO:0005506">
    <property type="term" value="F:iron ion binding"/>
    <property type="evidence" value="ECO:0007669"/>
    <property type="project" value="InterPro"/>
</dbReference>
<evidence type="ECO:0000256" key="12">
    <source>
        <dbReference type="ARBA" id="ARBA00023136"/>
    </source>
</evidence>
<evidence type="ECO:0000256" key="9">
    <source>
        <dbReference type="ARBA" id="ARBA00023002"/>
    </source>
</evidence>
<evidence type="ECO:0000256" key="5">
    <source>
        <dbReference type="ARBA" id="ARBA00022617"/>
    </source>
</evidence>
<keyword evidence="15" id="KW-1133">Transmembrane helix</keyword>
<comment type="similarity">
    <text evidence="4 14">Belongs to the cytochrome P450 family.</text>
</comment>
<organism evidence="16">
    <name type="scientific">Locusta migratoria manilensis</name>
    <name type="common">Oriental migratory locust</name>
    <dbReference type="NCBI Taxonomy" id="229990"/>
    <lineage>
        <taxon>Eukaryota</taxon>
        <taxon>Metazoa</taxon>
        <taxon>Ecdysozoa</taxon>
        <taxon>Arthropoda</taxon>
        <taxon>Hexapoda</taxon>
        <taxon>Insecta</taxon>
        <taxon>Pterygota</taxon>
        <taxon>Neoptera</taxon>
        <taxon>Polyneoptera</taxon>
        <taxon>Orthoptera</taxon>
        <taxon>Caelifera</taxon>
        <taxon>Acrididea</taxon>
        <taxon>Acridomorpha</taxon>
        <taxon>Acridoidea</taxon>
        <taxon>Acrididae</taxon>
        <taxon>Oedipodinae</taxon>
        <taxon>Locusta</taxon>
    </lineage>
</organism>
<keyword evidence="6 13" id="KW-0479">Metal-binding</keyword>
<keyword evidence="7" id="KW-0256">Endoplasmic reticulum</keyword>
<name>A0A288CXN3_LOCMI</name>
<evidence type="ECO:0000256" key="3">
    <source>
        <dbReference type="ARBA" id="ARBA00004406"/>
    </source>
</evidence>
<dbReference type="Pfam" id="PF00067">
    <property type="entry name" value="p450"/>
    <property type="match status" value="1"/>
</dbReference>
<reference evidence="16" key="1">
    <citation type="submission" date="2011-10" db="EMBL/GenBank/DDBJ databases">
        <title>Molecular Characterization of Cytochrome P450s in Oriental Migratory Locust, Locusta migratoria manilensis (Meyen).</title>
        <authorList>
            <person name="Guo Y."/>
            <person name="Ma E."/>
            <person name="Zhang J."/>
            <person name="Zhu K."/>
        </authorList>
    </citation>
    <scope>NUCLEOTIDE SEQUENCE</scope>
</reference>
<dbReference type="GO" id="GO:0005789">
    <property type="term" value="C:endoplasmic reticulum membrane"/>
    <property type="evidence" value="ECO:0007669"/>
    <property type="project" value="UniProtKB-SubCell"/>
</dbReference>
<dbReference type="PRINTS" id="PR00385">
    <property type="entry name" value="P450"/>
</dbReference>
<dbReference type="InterPro" id="IPR017972">
    <property type="entry name" value="Cyt_P450_CS"/>
</dbReference>
<dbReference type="PANTHER" id="PTHR24292:SF54">
    <property type="entry name" value="CYP9F3-RELATED"/>
    <property type="match status" value="1"/>
</dbReference>
<dbReference type="SMR" id="A0A288CXN3"/>
<keyword evidence="11 14" id="KW-0503">Monooxygenase</keyword>
<evidence type="ECO:0000313" key="16">
    <source>
        <dbReference type="EMBL" id="AFR43484.1"/>
    </source>
</evidence>
<keyword evidence="9 14" id="KW-0560">Oxidoreductase</keyword>
<keyword evidence="5 13" id="KW-0349">Heme</keyword>
<evidence type="ECO:0000256" key="4">
    <source>
        <dbReference type="ARBA" id="ARBA00010617"/>
    </source>
</evidence>
<evidence type="ECO:0000256" key="6">
    <source>
        <dbReference type="ARBA" id="ARBA00022723"/>
    </source>
</evidence>
<evidence type="ECO:0000256" key="15">
    <source>
        <dbReference type="SAM" id="Phobius"/>
    </source>
</evidence>
<dbReference type="PROSITE" id="PS00086">
    <property type="entry name" value="CYTOCHROME_P450"/>
    <property type="match status" value="1"/>
</dbReference>
<dbReference type="InterPro" id="IPR002401">
    <property type="entry name" value="Cyt_P450_E_grp-I"/>
</dbReference>
<comment type="cofactor">
    <cofactor evidence="1 13">
        <name>heme</name>
        <dbReference type="ChEBI" id="CHEBI:30413"/>
    </cofactor>
</comment>
<dbReference type="InterPro" id="IPR050476">
    <property type="entry name" value="Insect_CytP450_Detox"/>
</dbReference>
<evidence type="ECO:0000256" key="7">
    <source>
        <dbReference type="ARBA" id="ARBA00022824"/>
    </source>
</evidence>
<evidence type="ECO:0000256" key="1">
    <source>
        <dbReference type="ARBA" id="ARBA00001971"/>
    </source>
</evidence>
<keyword evidence="15" id="KW-0812">Transmembrane</keyword>
<dbReference type="SUPFAM" id="SSF48264">
    <property type="entry name" value="Cytochrome P450"/>
    <property type="match status" value="1"/>
</dbReference>
<gene>
    <name evidence="16" type="primary">CYP6FE1</name>
</gene>
<evidence type="ECO:0000256" key="2">
    <source>
        <dbReference type="ARBA" id="ARBA00004174"/>
    </source>
</evidence>
<feature type="transmembrane region" description="Helical" evidence="15">
    <location>
        <begin position="12"/>
        <end position="31"/>
    </location>
</feature>
<dbReference type="InterPro" id="IPR036396">
    <property type="entry name" value="Cyt_P450_sf"/>
</dbReference>
<evidence type="ECO:0000256" key="13">
    <source>
        <dbReference type="PIRSR" id="PIRSR602401-1"/>
    </source>
</evidence>
<dbReference type="GO" id="GO:0020037">
    <property type="term" value="F:heme binding"/>
    <property type="evidence" value="ECO:0007669"/>
    <property type="project" value="InterPro"/>
</dbReference>
<evidence type="ECO:0000256" key="8">
    <source>
        <dbReference type="ARBA" id="ARBA00022848"/>
    </source>
</evidence>
<feature type="binding site" description="axial binding residue" evidence="13">
    <location>
        <position position="459"/>
    </location>
    <ligand>
        <name>heme</name>
        <dbReference type="ChEBI" id="CHEBI:30413"/>
    </ligand>
    <ligandPart>
        <name>Fe</name>
        <dbReference type="ChEBI" id="CHEBI:18248"/>
    </ligandPart>
</feature>
<protein>
    <submittedName>
        <fullName evidence="16">Cytochrome P450</fullName>
    </submittedName>
</protein>
<keyword evidence="12 15" id="KW-0472">Membrane</keyword>
<dbReference type="FunFam" id="1.10.630.10:FF:000042">
    <property type="entry name" value="Cytochrome P450"/>
    <property type="match status" value="1"/>
</dbReference>
<evidence type="ECO:0000256" key="10">
    <source>
        <dbReference type="ARBA" id="ARBA00023004"/>
    </source>
</evidence>
<dbReference type="Gene3D" id="1.10.630.10">
    <property type="entry name" value="Cytochrome P450"/>
    <property type="match status" value="1"/>
</dbReference>
<dbReference type="AlphaFoldDB" id="A0A288CXN3"/>
<dbReference type="PANTHER" id="PTHR24292">
    <property type="entry name" value="CYTOCHROME P450"/>
    <property type="match status" value="1"/>
</dbReference>
<keyword evidence="8" id="KW-0492">Microsome</keyword>
<sequence>MAIVFDSWVTEILALQSTVFAILYVIFKIDYTYWKKKGVPYLEPTFPLGNGWDTTLMKKNFGEVLRDVYFETEGRDFVGIYSLNNPILIVRDPELIKTIVVKDFNYFPDRGIYTDEATDHLMVNLFFLGGTKWKSLRQKLTPTFTSGKMRAMYGIILDCARILSDVTPAGSIVEVRELIARYSTDVIASCAFGIDVDSQHKPEAEFRQWGRRFFKPSLRTYMTQALGFSNPKLRALLPIPFTPKDITEYFTRVVTDTVKHREETGIIRKDFMQLMIQLKNNGYVDDSFSITKQKNTDQASNKLTSKEVAAQAWVFFLAGFETSSTTVSFCLYELAKHPDVQKKLQEEVDDTMKKTNGDVTYEIIMNEMPYLDKVVSETLRMYPPVPALNREVAKDYKIPGYDCVLDKGTKVIIPVMGLHYDKKFFKNPEKFDPEHFSEEQKASRHPYCYMPFGEGPRICIGMRFGLMQVKLALIHLLSKFDFLPVGDKHSKLRMAPNNLVLTPIGGINLKVERRQVQAS</sequence>
<dbReference type="CDD" id="cd11056">
    <property type="entry name" value="CYP6-like"/>
    <property type="match status" value="1"/>
</dbReference>